<organism evidence="1 2">
    <name type="scientific">Escherichia coli</name>
    <dbReference type="NCBI Taxonomy" id="562"/>
    <lineage>
        <taxon>Bacteria</taxon>
        <taxon>Pseudomonadati</taxon>
        <taxon>Pseudomonadota</taxon>
        <taxon>Gammaproteobacteria</taxon>
        <taxon>Enterobacterales</taxon>
        <taxon>Enterobacteriaceae</taxon>
        <taxon>Escherichia</taxon>
    </lineage>
</organism>
<reference evidence="1 2" key="1">
    <citation type="submission" date="2018-12" db="EMBL/GenBank/DDBJ databases">
        <authorList>
            <consortium name="Pathogen Informatics"/>
        </authorList>
    </citation>
    <scope>NUCLEOTIDE SEQUENCE [LARGE SCALE GENOMIC DNA]</scope>
    <source>
        <strain evidence="1 2">NCTC9702</strain>
    </source>
</reference>
<evidence type="ECO:0000313" key="1">
    <source>
        <dbReference type="EMBL" id="VED37500.1"/>
    </source>
</evidence>
<dbReference type="AlphaFoldDB" id="A0A447Y2L9"/>
<dbReference type="EMBL" id="LR134246">
    <property type="protein sequence ID" value="VED37500.1"/>
    <property type="molecule type" value="Genomic_DNA"/>
</dbReference>
<evidence type="ECO:0000313" key="2">
    <source>
        <dbReference type="Proteomes" id="UP000277930"/>
    </source>
</evidence>
<accession>A0A447Y2L9</accession>
<name>A0A447Y2L9_ECOLX</name>
<gene>
    <name evidence="1" type="ORF">NCTC9702_04829</name>
</gene>
<dbReference type="Proteomes" id="UP000277930">
    <property type="component" value="Chromosome 1"/>
</dbReference>
<sequence length="141" mass="16238">MFLTGDNFSGNVTFVNTFVCQHRLTDNIADSQDVRYVSAQLFVNADETTVVHFHASFACVEVFTVRHTTNRYQHGVVTLRFSGCFFAFHRHINTVFFRFNGGNFGFQHQVEFLADTLGEDFNDVFVSCRDNLVEHFNHVNL</sequence>
<protein>
    <submittedName>
        <fullName evidence="1">Uncharacterized protein</fullName>
    </submittedName>
</protein>
<proteinExistence type="predicted"/>